<evidence type="ECO:0000313" key="2">
    <source>
        <dbReference type="Proteomes" id="UP000537204"/>
    </source>
</evidence>
<comment type="caution">
    <text evidence="1">The sequence shown here is derived from an EMBL/GenBank/DDBJ whole genome shotgun (WGS) entry which is preliminary data.</text>
</comment>
<organism evidence="1 2">
    <name type="scientific">Pedobacter cryoconitis</name>
    <dbReference type="NCBI Taxonomy" id="188932"/>
    <lineage>
        <taxon>Bacteria</taxon>
        <taxon>Pseudomonadati</taxon>
        <taxon>Bacteroidota</taxon>
        <taxon>Sphingobacteriia</taxon>
        <taxon>Sphingobacteriales</taxon>
        <taxon>Sphingobacteriaceae</taxon>
        <taxon>Pedobacter</taxon>
    </lineage>
</organism>
<proteinExistence type="predicted"/>
<reference evidence="1 2" key="1">
    <citation type="submission" date="2020-08" db="EMBL/GenBank/DDBJ databases">
        <title>Genomic Encyclopedia of Type Strains, Phase IV (KMG-V): Genome sequencing to study the core and pangenomes of soil and plant-associated prokaryotes.</title>
        <authorList>
            <person name="Whitman W."/>
        </authorList>
    </citation>
    <scope>NUCLEOTIDE SEQUENCE [LARGE SCALE GENOMIC DNA]</scope>
    <source>
        <strain evidence="1 2">S3M1</strain>
    </source>
</reference>
<gene>
    <name evidence="1" type="ORF">HDE68_004849</name>
</gene>
<dbReference type="AlphaFoldDB" id="A0A7W8ZRL2"/>
<evidence type="ECO:0000313" key="1">
    <source>
        <dbReference type="EMBL" id="MBB5638911.1"/>
    </source>
</evidence>
<accession>A0A7W8ZRL2</accession>
<dbReference type="EMBL" id="JACHCE010000011">
    <property type="protein sequence ID" value="MBB5638911.1"/>
    <property type="molecule type" value="Genomic_DNA"/>
</dbReference>
<sequence>MKSIMDSHEAGFKTIQFLGWKFKKLEKIKNNVDLGAFPYANPFQILSS</sequence>
<dbReference type="Proteomes" id="UP000537204">
    <property type="component" value="Unassembled WGS sequence"/>
</dbReference>
<name>A0A7W8ZRL2_9SPHI</name>
<protein>
    <submittedName>
        <fullName evidence="1">Uncharacterized protein</fullName>
    </submittedName>
</protein>